<proteinExistence type="predicted"/>
<accession>A0A645IL64</accession>
<dbReference type="AlphaFoldDB" id="A0A645IL64"/>
<protein>
    <submittedName>
        <fullName evidence="2">Uncharacterized protein</fullName>
    </submittedName>
</protein>
<dbReference type="EMBL" id="VSSQ01117733">
    <property type="protein sequence ID" value="MPN52031.1"/>
    <property type="molecule type" value="Genomic_DNA"/>
</dbReference>
<gene>
    <name evidence="2" type="ORF">SDC9_199683</name>
</gene>
<feature type="region of interest" description="Disordered" evidence="1">
    <location>
        <begin position="1"/>
        <end position="23"/>
    </location>
</feature>
<comment type="caution">
    <text evidence="2">The sequence shown here is derived from an EMBL/GenBank/DDBJ whole genome shotgun (WGS) entry which is preliminary data.</text>
</comment>
<evidence type="ECO:0000313" key="2">
    <source>
        <dbReference type="EMBL" id="MPN52031.1"/>
    </source>
</evidence>
<sequence length="110" mass="12406">MRDCAQGRDDMLEPRRAHDQRVAPRNQDIPDFLVLSDIFKRPLEALLGDYRILFADDTPAGAVTAVHRALQRNQEQHPVRIAVYNMRHGAVSQLVQRVGHIVFAGVGLLN</sequence>
<evidence type="ECO:0000256" key="1">
    <source>
        <dbReference type="SAM" id="MobiDB-lite"/>
    </source>
</evidence>
<name>A0A645IL64_9ZZZZ</name>
<feature type="compositionally biased region" description="Basic and acidic residues" evidence="1">
    <location>
        <begin position="1"/>
        <end position="22"/>
    </location>
</feature>
<reference evidence="2" key="1">
    <citation type="submission" date="2019-08" db="EMBL/GenBank/DDBJ databases">
        <authorList>
            <person name="Kucharzyk K."/>
            <person name="Murdoch R.W."/>
            <person name="Higgins S."/>
            <person name="Loffler F."/>
        </authorList>
    </citation>
    <scope>NUCLEOTIDE SEQUENCE</scope>
</reference>
<organism evidence="2">
    <name type="scientific">bioreactor metagenome</name>
    <dbReference type="NCBI Taxonomy" id="1076179"/>
    <lineage>
        <taxon>unclassified sequences</taxon>
        <taxon>metagenomes</taxon>
        <taxon>ecological metagenomes</taxon>
    </lineage>
</organism>